<reference evidence="3 4" key="1">
    <citation type="submission" date="2018-03" db="EMBL/GenBank/DDBJ databases">
        <title>Draft Genome Sequences of the Obligatory Marine Myxobacteria Enhygromyxa salina SWB007.</title>
        <authorList>
            <person name="Poehlein A."/>
            <person name="Moghaddam J.A."/>
            <person name="Harms H."/>
            <person name="Alanjari M."/>
            <person name="Koenig G.M."/>
            <person name="Daniel R."/>
            <person name="Schaeberle T.F."/>
        </authorList>
    </citation>
    <scope>NUCLEOTIDE SEQUENCE [LARGE SCALE GENOMIC DNA]</scope>
    <source>
        <strain evidence="3 4">SWB007</strain>
    </source>
</reference>
<comment type="caution">
    <text evidence="3">The sequence shown here is derived from an EMBL/GenBank/DDBJ whole genome shotgun (WGS) entry which is preliminary data.</text>
</comment>
<name>A0A2S9YNH0_9BACT</name>
<dbReference type="PANTHER" id="PTHR32305">
    <property type="match status" value="1"/>
</dbReference>
<dbReference type="Proteomes" id="UP000238823">
    <property type="component" value="Unassembled WGS sequence"/>
</dbReference>
<dbReference type="EC" id="3.1.-.-" evidence="3"/>
<evidence type="ECO:0000313" key="3">
    <source>
        <dbReference type="EMBL" id="PRQ06643.1"/>
    </source>
</evidence>
<feature type="region of interest" description="Disordered" evidence="1">
    <location>
        <begin position="842"/>
        <end position="872"/>
    </location>
</feature>
<evidence type="ECO:0000256" key="1">
    <source>
        <dbReference type="SAM" id="MobiDB-lite"/>
    </source>
</evidence>
<gene>
    <name evidence="3" type="primary">wapA_7</name>
    <name evidence="3" type="ORF">ENSA7_36640</name>
</gene>
<feature type="region of interest" description="Disordered" evidence="1">
    <location>
        <begin position="273"/>
        <end position="298"/>
    </location>
</feature>
<dbReference type="GO" id="GO:0016787">
    <property type="term" value="F:hydrolase activity"/>
    <property type="evidence" value="ECO:0007669"/>
    <property type="project" value="UniProtKB-KW"/>
</dbReference>
<dbReference type="InterPro" id="IPR050708">
    <property type="entry name" value="T6SS_VgrG/RHS"/>
</dbReference>
<evidence type="ECO:0000313" key="4">
    <source>
        <dbReference type="Proteomes" id="UP000238823"/>
    </source>
</evidence>
<proteinExistence type="predicted"/>
<sequence length="920" mass="99953">MHSWDARDQRFSFSYDTLRRPVDRTVSVGGGAEKLLGRVVYGDLLASPEATNHRGRVYRVYDGAGVATSLAYDFKGQPTSEQRQLVAGKTTQPDWSALLSQSTIAAMATAAAPLLDTEIFSASSERDALGRVLKAISPDNSEALYTYDQAGALQKVELKHRGGDTVETVVGSISYNARGQRETVIYGPASSPTTTTSYTYDPKTYRLARLSTLRGSDNASLQGLHYHYDPAGNITDIRDTAQQTVYFQNAVVEAANSYEYDATYRLIEATGREHATQGTTQRTHEQLPVGPQPMASDPSAMRRYTQRYTYDGVGNILKMQHIPAAGTGWTRRYEYAHDGNRLLATSAPGDAANGPYTHTYTYDAHGSMTTMPHLAAMDWDHDDQLQHATAGTEQVYFQYAGGIRSRKFTEKQGSTTEERIYLGPFEIYRKRKRINGTLDLERESLHISDGSGRICIVETKHVDDGVPDMGALAIWRYQLSNHLGSAATEVDGNGAVISYEEYHPYGTSAYRAVNSSVDSSAKRYRYTGMERDEETGLGYHSARLYLPWIARWTAADPVGMGDGVNRFGYVGGRPIGSVDTAGCSEVEAWVNTAVASTAQAAIRAAVKSGASARGLAKVSSSAANRIAHQSYSNDDGGGGDPDTGHEGSGEGDDVISDSPSVVRKKTIGEYEAEAYRAWEQQFDAADSTYYDRPLIIDFIPLIGVRDFQHDTRQLGDAIWMGDGERAANAAAHVGIDVVMSVVDVATLGADRLALGAFKMWSRAPRGTLGLAAHGGNGEMRNELKAAARDTGPLSTTDEGRMLHRGMREATGTPEAGPSARSLGVRPDIDLPVVDGMVKPNTGGMSVAPDAPTNLPRHRRPPELGGTGKDPVFSINEKSLGPDLNFRQDKGSHGIIEPAREMKIEEFQQALARIKALWTKL</sequence>
<dbReference type="InterPro" id="IPR022385">
    <property type="entry name" value="Rhs_assc_core"/>
</dbReference>
<dbReference type="Pfam" id="PF18648">
    <property type="entry name" value="ADPRTs_Tse2"/>
    <property type="match status" value="1"/>
</dbReference>
<dbReference type="InterPro" id="IPR041018">
    <property type="entry name" value="ADPRTs_Tse2"/>
</dbReference>
<protein>
    <submittedName>
        <fullName evidence="3">tRNA(Glu)-specific nuclease WapA</fullName>
        <ecNumber evidence="3">3.1.-.-</ecNumber>
    </submittedName>
</protein>
<dbReference type="NCBIfam" id="TIGR03696">
    <property type="entry name" value="Rhs_assc_core"/>
    <property type="match status" value="1"/>
</dbReference>
<evidence type="ECO:0000259" key="2">
    <source>
        <dbReference type="Pfam" id="PF18648"/>
    </source>
</evidence>
<keyword evidence="3" id="KW-0378">Hydrolase</keyword>
<dbReference type="AlphaFoldDB" id="A0A2S9YNH0"/>
<organism evidence="3 4">
    <name type="scientific">Enhygromyxa salina</name>
    <dbReference type="NCBI Taxonomy" id="215803"/>
    <lineage>
        <taxon>Bacteria</taxon>
        <taxon>Pseudomonadati</taxon>
        <taxon>Myxococcota</taxon>
        <taxon>Polyangia</taxon>
        <taxon>Nannocystales</taxon>
        <taxon>Nannocystaceae</taxon>
        <taxon>Enhygromyxa</taxon>
    </lineage>
</organism>
<dbReference type="PANTHER" id="PTHR32305:SF15">
    <property type="entry name" value="PROTEIN RHSA-RELATED"/>
    <property type="match status" value="1"/>
</dbReference>
<feature type="region of interest" description="Disordered" evidence="1">
    <location>
        <begin position="629"/>
        <end position="658"/>
    </location>
</feature>
<feature type="domain" description="Tse2 ADP-ribosyltransferase toxin" evidence="2">
    <location>
        <begin position="809"/>
        <end position="912"/>
    </location>
</feature>
<dbReference type="EMBL" id="PVNL01000070">
    <property type="protein sequence ID" value="PRQ06643.1"/>
    <property type="molecule type" value="Genomic_DNA"/>
</dbReference>
<accession>A0A2S9YNH0</accession>
<dbReference type="Gene3D" id="2.180.10.10">
    <property type="entry name" value="RHS repeat-associated core"/>
    <property type="match status" value="1"/>
</dbReference>